<evidence type="ECO:0000313" key="2">
    <source>
        <dbReference type="EMBL" id="BCJ64751.1"/>
    </source>
</evidence>
<dbReference type="KEGG" id="pry:Prubr_17720"/>
<dbReference type="InterPro" id="IPR005149">
    <property type="entry name" value="Tscrpt_reg_PadR_N"/>
</dbReference>
<evidence type="ECO:0000259" key="1">
    <source>
        <dbReference type="Pfam" id="PF03551"/>
    </source>
</evidence>
<gene>
    <name evidence="2" type="ORF">Prubr_17720</name>
</gene>
<accession>A0A810MUG3</accession>
<proteinExistence type="predicted"/>
<keyword evidence="3" id="KW-1185">Reference proteome</keyword>
<name>A0A810MUG3_9ACTN</name>
<reference evidence="2" key="1">
    <citation type="submission" date="2020-08" db="EMBL/GenBank/DDBJ databases">
        <title>Whole genome shotgun sequence of Polymorphospora rubra NBRC 101157.</title>
        <authorList>
            <person name="Komaki H."/>
            <person name="Tamura T."/>
        </authorList>
    </citation>
    <scope>NUCLEOTIDE SEQUENCE</scope>
    <source>
        <strain evidence="2">NBRC 101157</strain>
    </source>
</reference>
<dbReference type="InterPro" id="IPR036388">
    <property type="entry name" value="WH-like_DNA-bd_sf"/>
</dbReference>
<evidence type="ECO:0000313" key="3">
    <source>
        <dbReference type="Proteomes" id="UP000680866"/>
    </source>
</evidence>
<organism evidence="2 3">
    <name type="scientific">Polymorphospora rubra</name>
    <dbReference type="NCBI Taxonomy" id="338584"/>
    <lineage>
        <taxon>Bacteria</taxon>
        <taxon>Bacillati</taxon>
        <taxon>Actinomycetota</taxon>
        <taxon>Actinomycetes</taxon>
        <taxon>Micromonosporales</taxon>
        <taxon>Micromonosporaceae</taxon>
        <taxon>Polymorphospora</taxon>
    </lineage>
</organism>
<dbReference type="InterPro" id="IPR036390">
    <property type="entry name" value="WH_DNA-bd_sf"/>
</dbReference>
<dbReference type="Gene3D" id="1.10.10.10">
    <property type="entry name" value="Winged helix-like DNA-binding domain superfamily/Winged helix DNA-binding domain"/>
    <property type="match status" value="1"/>
</dbReference>
<dbReference type="PANTHER" id="PTHR43252:SF6">
    <property type="entry name" value="NEGATIVE TRANSCRIPTION REGULATOR PADR"/>
    <property type="match status" value="1"/>
</dbReference>
<feature type="domain" description="Transcription regulator PadR N-terminal" evidence="1">
    <location>
        <begin position="19"/>
        <end position="92"/>
    </location>
</feature>
<dbReference type="SUPFAM" id="SSF46785">
    <property type="entry name" value="Winged helix' DNA-binding domain"/>
    <property type="match status" value="1"/>
</dbReference>
<dbReference type="AlphaFoldDB" id="A0A810MUG3"/>
<sequence length="193" mass="21583">MLISNRVATVSAMSVSRTLLGLLEPEAQHGYTLRRRYDGWFGSSRPLKSAQVYATLQRLDRDGLIELAGVTAGEGPDRRMYAITDAGVSELERWLEEPEVPDVTATRRVLFAKMVIALSSGRSATQLLDQQRQAHLARMRDMRALRQRGDLITQLDADFEMYHLDADLKWIDGAQARLDRLAALIGETDEGPA</sequence>
<protein>
    <submittedName>
        <fullName evidence="2">PadR family transcriptional regulator</fullName>
    </submittedName>
</protein>
<dbReference type="EMBL" id="AP023359">
    <property type="protein sequence ID" value="BCJ64751.1"/>
    <property type="molecule type" value="Genomic_DNA"/>
</dbReference>
<dbReference type="Pfam" id="PF03551">
    <property type="entry name" value="PadR"/>
    <property type="match status" value="1"/>
</dbReference>
<dbReference type="PANTHER" id="PTHR43252">
    <property type="entry name" value="TRANSCRIPTIONAL REGULATOR YQJI"/>
    <property type="match status" value="1"/>
</dbReference>
<dbReference type="Proteomes" id="UP000680866">
    <property type="component" value="Chromosome"/>
</dbReference>